<feature type="domain" description="Calponin-homology (CH)" evidence="6">
    <location>
        <begin position="165"/>
        <end position="272"/>
    </location>
</feature>
<dbReference type="SMART" id="SM00033">
    <property type="entry name" value="CH"/>
    <property type="match status" value="2"/>
</dbReference>
<evidence type="ECO:0000256" key="3">
    <source>
        <dbReference type="SAM" id="Coils"/>
    </source>
</evidence>
<feature type="region of interest" description="Disordered" evidence="4">
    <location>
        <begin position="570"/>
        <end position="646"/>
    </location>
</feature>
<feature type="compositionally biased region" description="Low complexity" evidence="4">
    <location>
        <begin position="589"/>
        <end position="601"/>
    </location>
</feature>
<keyword evidence="8" id="KW-1185">Reference proteome</keyword>
<evidence type="ECO:0000313" key="8">
    <source>
        <dbReference type="Proteomes" id="UP001344447"/>
    </source>
</evidence>
<dbReference type="InterPro" id="IPR001331">
    <property type="entry name" value="GDS_CDC24_CS"/>
</dbReference>
<dbReference type="InterPro" id="IPR001589">
    <property type="entry name" value="Actinin_actin-bd_CS"/>
</dbReference>
<dbReference type="GO" id="GO:0003779">
    <property type="term" value="F:actin binding"/>
    <property type="evidence" value="ECO:0007669"/>
    <property type="project" value="UniProtKB-KW"/>
</dbReference>
<dbReference type="InterPro" id="IPR000219">
    <property type="entry name" value="DH_dom"/>
</dbReference>
<feature type="compositionally biased region" description="Low complexity" evidence="4">
    <location>
        <begin position="377"/>
        <end position="413"/>
    </location>
</feature>
<dbReference type="InterPro" id="IPR051092">
    <property type="entry name" value="FYVE_RhoGEF_PH"/>
</dbReference>
<feature type="compositionally biased region" description="Polar residues" evidence="4">
    <location>
        <begin position="414"/>
        <end position="424"/>
    </location>
</feature>
<keyword evidence="3" id="KW-0175">Coiled coil</keyword>
<feature type="domain" description="Calponin-homology (CH)" evidence="6">
    <location>
        <begin position="10"/>
        <end position="115"/>
    </location>
</feature>
<accession>A0AAN7YXW9</accession>
<dbReference type="PROSITE" id="PS50096">
    <property type="entry name" value="IQ"/>
    <property type="match status" value="1"/>
</dbReference>
<dbReference type="InterPro" id="IPR036872">
    <property type="entry name" value="CH_dom_sf"/>
</dbReference>
<dbReference type="PANTHER" id="PTHR12673:SF255">
    <property type="entry name" value="RHOGEF DOMAIN-CONTAINING PROTEIN"/>
    <property type="match status" value="1"/>
</dbReference>
<sequence length="1087" mass="122188">MSQSEDYSTESQKKVYTIWANNILNKRNLHITDLFEDLRDGVYLINILEILTSEKSENYIVKPKNRLQQLSNVQLALNVIDRWGISLVNCRPEHLVDKNSKMILSLIWRLISKFQIQQFLTDEDFGLFDNNSSNNDHPSELMRSFSGMIPTVSSRTSTNIGKPTVTAKEALLRWCRREIESYTNATSITNFSKSFQSPQLFYCLVHKYCPDSIGDLESISKQDEVEALNKCFDIAEKQLGIPKFLTPQNIIEGPIDEYCVMTYISYFLNYHRNQLQPQTIAITTTTTTTITATAPTTFTKGHQRVSSTGSNNSNASTISNDLNVLPTVTTSTPIVSSLSTSFTTAGLPSSTTVATIATPPVPTQSVSKKRASISVNTNVTNNNNNNSSNNNNNNNNNNSNNNNNNNSNNNSNNASGAKTPSLLSTPEKLTFTSPTNSPSLFNDNRVSTSPRPQNKQSPQSPQQTVQNPQQQQQSQQIIEIINNFTLELKRFSERHEKMLIRTAAILDEKVNRLGDKLDQLETKISSMKTVISSITENHQCSHHHHHGNSNNISEINSPFLDKRIQSLVSSPISSPSMTPTSPMTPPPNATTTTTTTTTASNVPRKETQQEKDERREKRRSRRKEKEERRQQRNATLKNNNNTINNNLDLHGTLTQSSSSCSLVDEAHDREEIKKIIKSQSLVRGYLVRKQYKRIKNRREVAQEILKTEETYVNSLTVLFNEYLVPLKNESAGISSISADNVKTLNNNINVILNMNNMLLKKLRERMSTPWHYRQLFGDIFFKMSDLLKCYIAYVNHYNRALSTVNDFTKHTGLNEMINATFVRTHQQLRDLIIIPVQRIPRYVLLLEEMCKVTETSHPDHQQLSQSLTKMQSIADHVNEKRRDFENVIHVSLLQEAITGFNIMEYSSLRYIMEGDLQAHIMSGGSGFGTAIAGVVGNAVSGTNGSGGSGLNGGSGSNSSGGSGGGSGDLGKGITTPLHVFLFNQMMVVCKYKKGKDSYFANKTLFGNVNNEKHKSKQPKYKYLSHHLLTSNTKLSSNKSENWFGIDNGSDYKRFFARTVAEKDMWVQHIQPCIDKATEIKTLKDNKK</sequence>
<feature type="compositionally biased region" description="Low complexity" evidence="4">
    <location>
        <begin position="570"/>
        <end position="581"/>
    </location>
</feature>
<evidence type="ECO:0000256" key="2">
    <source>
        <dbReference type="ARBA" id="ARBA00023203"/>
    </source>
</evidence>
<reference evidence="7 8" key="1">
    <citation type="submission" date="2023-11" db="EMBL/GenBank/DDBJ databases">
        <title>Dfirmibasis_genome.</title>
        <authorList>
            <person name="Edelbroek B."/>
            <person name="Kjellin J."/>
            <person name="Jerlstrom-Hultqvist J."/>
            <person name="Soderbom F."/>
        </authorList>
    </citation>
    <scope>NUCLEOTIDE SEQUENCE [LARGE SCALE GENOMIC DNA]</scope>
    <source>
        <strain evidence="7 8">TNS-C-14</strain>
    </source>
</reference>
<dbReference type="GO" id="GO:0035556">
    <property type="term" value="P:intracellular signal transduction"/>
    <property type="evidence" value="ECO:0007669"/>
    <property type="project" value="InterPro"/>
</dbReference>
<feature type="compositionally biased region" description="Polar residues" evidence="4">
    <location>
        <begin position="430"/>
        <end position="448"/>
    </location>
</feature>
<dbReference type="Pfam" id="PF00621">
    <property type="entry name" value="RhoGEF"/>
    <property type="match status" value="1"/>
</dbReference>
<dbReference type="Gene3D" id="1.10.418.10">
    <property type="entry name" value="Calponin-like domain"/>
    <property type="match status" value="2"/>
</dbReference>
<dbReference type="PROSITE" id="PS00019">
    <property type="entry name" value="ACTININ_1"/>
    <property type="match status" value="1"/>
</dbReference>
<dbReference type="SUPFAM" id="SSF48065">
    <property type="entry name" value="DBL homology domain (DH-domain)"/>
    <property type="match status" value="1"/>
</dbReference>
<dbReference type="AlphaFoldDB" id="A0AAN7YXW9"/>
<feature type="region of interest" description="Disordered" evidence="4">
    <location>
        <begin position="377"/>
        <end position="474"/>
    </location>
</feature>
<feature type="domain" description="DH" evidence="5">
    <location>
        <begin position="696"/>
        <end position="880"/>
    </location>
</feature>
<evidence type="ECO:0000256" key="1">
    <source>
        <dbReference type="ARBA" id="ARBA00022737"/>
    </source>
</evidence>
<evidence type="ECO:0000259" key="6">
    <source>
        <dbReference type="PROSITE" id="PS50021"/>
    </source>
</evidence>
<dbReference type="PANTHER" id="PTHR12673">
    <property type="entry name" value="FACIOGENITAL DYSPLASIA PROTEIN"/>
    <property type="match status" value="1"/>
</dbReference>
<comment type="caution">
    <text evidence="7">The sequence shown here is derived from an EMBL/GenBank/DDBJ whole genome shotgun (WGS) entry which is preliminary data.</text>
</comment>
<keyword evidence="2" id="KW-0009">Actin-binding</keyword>
<evidence type="ECO:0000256" key="4">
    <source>
        <dbReference type="SAM" id="MobiDB-lite"/>
    </source>
</evidence>
<dbReference type="PROSITE" id="PS00741">
    <property type="entry name" value="DH_1"/>
    <property type="match status" value="1"/>
</dbReference>
<evidence type="ECO:0008006" key="9">
    <source>
        <dbReference type="Google" id="ProtNLM"/>
    </source>
</evidence>
<dbReference type="Pfam" id="PF00307">
    <property type="entry name" value="CH"/>
    <property type="match status" value="2"/>
</dbReference>
<dbReference type="Gene3D" id="2.30.29.30">
    <property type="entry name" value="Pleckstrin-homology domain (PH domain)/Phosphotyrosine-binding domain (PTB)"/>
    <property type="match status" value="1"/>
</dbReference>
<dbReference type="SMART" id="SM00325">
    <property type="entry name" value="RhoGEF"/>
    <property type="match status" value="1"/>
</dbReference>
<dbReference type="PROSITE" id="PS50010">
    <property type="entry name" value="DH_2"/>
    <property type="match status" value="1"/>
</dbReference>
<dbReference type="CDD" id="cd00160">
    <property type="entry name" value="RhoGEF"/>
    <property type="match status" value="1"/>
</dbReference>
<dbReference type="PROSITE" id="PS50021">
    <property type="entry name" value="CH"/>
    <property type="match status" value="2"/>
</dbReference>
<organism evidence="7 8">
    <name type="scientific">Dictyostelium firmibasis</name>
    <dbReference type="NCBI Taxonomy" id="79012"/>
    <lineage>
        <taxon>Eukaryota</taxon>
        <taxon>Amoebozoa</taxon>
        <taxon>Evosea</taxon>
        <taxon>Eumycetozoa</taxon>
        <taxon>Dictyostelia</taxon>
        <taxon>Dictyosteliales</taxon>
        <taxon>Dictyosteliaceae</taxon>
        <taxon>Dictyostelium</taxon>
    </lineage>
</organism>
<dbReference type="SUPFAM" id="SSF50729">
    <property type="entry name" value="PH domain-like"/>
    <property type="match status" value="1"/>
</dbReference>
<dbReference type="InterPro" id="IPR011993">
    <property type="entry name" value="PH-like_dom_sf"/>
</dbReference>
<dbReference type="SUPFAM" id="SSF47576">
    <property type="entry name" value="Calponin-homology domain, CH-domain"/>
    <property type="match status" value="1"/>
</dbReference>
<dbReference type="EMBL" id="JAVFKY010000001">
    <property type="protein sequence ID" value="KAK5582756.1"/>
    <property type="molecule type" value="Genomic_DNA"/>
</dbReference>
<evidence type="ECO:0000313" key="7">
    <source>
        <dbReference type="EMBL" id="KAK5582756.1"/>
    </source>
</evidence>
<keyword evidence="1" id="KW-0677">Repeat</keyword>
<feature type="coiled-coil region" evidence="3">
    <location>
        <begin position="503"/>
        <end position="537"/>
    </location>
</feature>
<gene>
    <name evidence="7" type="ORF">RB653_004342</name>
</gene>
<feature type="compositionally biased region" description="Basic and acidic residues" evidence="4">
    <location>
        <begin position="603"/>
        <end position="615"/>
    </location>
</feature>
<protein>
    <recommendedName>
        <fullName evidence="9">RhoGEF domain-containing protein</fullName>
    </recommendedName>
</protein>
<dbReference type="GO" id="GO:0005737">
    <property type="term" value="C:cytoplasm"/>
    <property type="evidence" value="ECO:0007669"/>
    <property type="project" value="TreeGrafter"/>
</dbReference>
<evidence type="ECO:0000259" key="5">
    <source>
        <dbReference type="PROSITE" id="PS50010"/>
    </source>
</evidence>
<dbReference type="Gene3D" id="1.20.900.10">
    <property type="entry name" value="Dbl homology (DH) domain"/>
    <property type="match status" value="1"/>
</dbReference>
<dbReference type="InterPro" id="IPR035899">
    <property type="entry name" value="DBL_dom_sf"/>
</dbReference>
<dbReference type="GO" id="GO:0005085">
    <property type="term" value="F:guanyl-nucleotide exchange factor activity"/>
    <property type="evidence" value="ECO:0007669"/>
    <property type="project" value="InterPro"/>
</dbReference>
<feature type="compositionally biased region" description="Low complexity" evidence="4">
    <location>
        <begin position="449"/>
        <end position="474"/>
    </location>
</feature>
<dbReference type="Proteomes" id="UP001344447">
    <property type="component" value="Unassembled WGS sequence"/>
</dbReference>
<dbReference type="InterPro" id="IPR001715">
    <property type="entry name" value="CH_dom"/>
</dbReference>
<name>A0AAN7YXW9_9MYCE</name>
<proteinExistence type="predicted"/>